<protein>
    <submittedName>
        <fullName evidence="3">BLUF domain-containing protein</fullName>
    </submittedName>
</protein>
<sequence length="86" mass="9804">MTSTRLMKAPEHDRAHNNQLFWNLAAICDETPGSELMDRLAIVNADLLHFLGATHNLPPLLDNIFDSVLDLHRKDFARTSKFKSVF</sequence>
<gene>
    <name evidence="1" type="ORF">SBAD_LOCUS1686</name>
</gene>
<reference evidence="3" key="1">
    <citation type="submission" date="2016-06" db="UniProtKB">
        <authorList>
            <consortium name="WormBaseParasite"/>
        </authorList>
    </citation>
    <scope>IDENTIFICATION</scope>
</reference>
<dbReference type="WBParaSite" id="SBAD_0000177401-mRNA-1">
    <property type="protein sequence ID" value="SBAD_0000177401-mRNA-1"/>
    <property type="gene ID" value="SBAD_0000177401"/>
</dbReference>
<evidence type="ECO:0000313" key="3">
    <source>
        <dbReference type="WBParaSite" id="SBAD_0000177401-mRNA-1"/>
    </source>
</evidence>
<dbReference type="Proteomes" id="UP000270296">
    <property type="component" value="Unassembled WGS sequence"/>
</dbReference>
<dbReference type="AlphaFoldDB" id="A0A183IDJ2"/>
<reference evidence="1 2" key="2">
    <citation type="submission" date="2018-11" db="EMBL/GenBank/DDBJ databases">
        <authorList>
            <consortium name="Pathogen Informatics"/>
        </authorList>
    </citation>
    <scope>NUCLEOTIDE SEQUENCE [LARGE SCALE GENOMIC DNA]</scope>
</reference>
<keyword evidence="2" id="KW-1185">Reference proteome</keyword>
<organism evidence="3">
    <name type="scientific">Soboliphyme baturini</name>
    <dbReference type="NCBI Taxonomy" id="241478"/>
    <lineage>
        <taxon>Eukaryota</taxon>
        <taxon>Metazoa</taxon>
        <taxon>Ecdysozoa</taxon>
        <taxon>Nematoda</taxon>
        <taxon>Enoplea</taxon>
        <taxon>Dorylaimia</taxon>
        <taxon>Dioctophymatida</taxon>
        <taxon>Dioctophymatoidea</taxon>
        <taxon>Soboliphymatidae</taxon>
        <taxon>Soboliphyme</taxon>
    </lineage>
</organism>
<accession>A0A183IDJ2</accession>
<evidence type="ECO:0000313" key="1">
    <source>
        <dbReference type="EMBL" id="VDO95161.1"/>
    </source>
</evidence>
<evidence type="ECO:0000313" key="2">
    <source>
        <dbReference type="Proteomes" id="UP000270296"/>
    </source>
</evidence>
<name>A0A183IDJ2_9BILA</name>
<proteinExistence type="predicted"/>
<dbReference type="EMBL" id="UZAM01006913">
    <property type="protein sequence ID" value="VDO95161.1"/>
    <property type="molecule type" value="Genomic_DNA"/>
</dbReference>